<dbReference type="SUPFAM" id="SSF49303">
    <property type="entry name" value="beta-Galactosidase/glucuronidase domain"/>
    <property type="match status" value="1"/>
</dbReference>
<evidence type="ECO:0000313" key="2">
    <source>
        <dbReference type="EMBL" id="JAD77458.1"/>
    </source>
</evidence>
<sequence length="107" mass="11791">MDLGDGNSSNCNISAAAWVGQQNGGLWRKIRSSLGIKRSGNNLRTIEVNGTDSVVAFSLHFSVHNSESSISREKYRDTRILPVHYSNNYFSLTPGEKMAIDISFEAP</sequence>
<organism evidence="2">
    <name type="scientific">Arundo donax</name>
    <name type="common">Giant reed</name>
    <name type="synonym">Donax arundinaceus</name>
    <dbReference type="NCBI Taxonomy" id="35708"/>
    <lineage>
        <taxon>Eukaryota</taxon>
        <taxon>Viridiplantae</taxon>
        <taxon>Streptophyta</taxon>
        <taxon>Embryophyta</taxon>
        <taxon>Tracheophyta</taxon>
        <taxon>Spermatophyta</taxon>
        <taxon>Magnoliopsida</taxon>
        <taxon>Liliopsida</taxon>
        <taxon>Poales</taxon>
        <taxon>Poaceae</taxon>
        <taxon>PACMAD clade</taxon>
        <taxon>Arundinoideae</taxon>
        <taxon>Arundineae</taxon>
        <taxon>Arundo</taxon>
    </lineage>
</organism>
<accession>A0A0A9CSP7</accession>
<dbReference type="Gene3D" id="2.60.40.10">
    <property type="entry name" value="Immunoglobulins"/>
    <property type="match status" value="1"/>
</dbReference>
<dbReference type="InterPro" id="IPR041351">
    <property type="entry name" value="Ig_GlcNase"/>
</dbReference>
<dbReference type="InterPro" id="IPR013783">
    <property type="entry name" value="Ig-like_fold"/>
</dbReference>
<dbReference type="Pfam" id="PF18368">
    <property type="entry name" value="Ig_GlcNase"/>
    <property type="match status" value="1"/>
</dbReference>
<dbReference type="InterPro" id="IPR036156">
    <property type="entry name" value="Beta-gal/glucu_dom_sf"/>
</dbReference>
<reference evidence="2" key="2">
    <citation type="journal article" date="2015" name="Data Brief">
        <title>Shoot transcriptome of the giant reed, Arundo donax.</title>
        <authorList>
            <person name="Barrero R.A."/>
            <person name="Guerrero F.D."/>
            <person name="Moolhuijzen P."/>
            <person name="Goolsby J.A."/>
            <person name="Tidwell J."/>
            <person name="Bellgard S.E."/>
            <person name="Bellgard M.I."/>
        </authorList>
    </citation>
    <scope>NUCLEOTIDE SEQUENCE</scope>
    <source>
        <tissue evidence="2">Shoot tissue taken approximately 20 cm above the soil surface</tissue>
    </source>
</reference>
<dbReference type="InterPro" id="IPR043534">
    <property type="entry name" value="EBDG/EBM"/>
</dbReference>
<protein>
    <recommendedName>
        <fullName evidence="1">Exo-beta-D-glucosaminidase Ig-fold domain-containing protein</fullName>
    </recommendedName>
</protein>
<dbReference type="EMBL" id="GBRH01220437">
    <property type="protein sequence ID" value="JAD77458.1"/>
    <property type="molecule type" value="Transcribed_RNA"/>
</dbReference>
<dbReference type="PANTHER" id="PTHR43536">
    <property type="entry name" value="MANNOSYLGLYCOPROTEIN ENDO-BETA-MANNOSIDASE"/>
    <property type="match status" value="1"/>
</dbReference>
<evidence type="ECO:0000259" key="1">
    <source>
        <dbReference type="Pfam" id="PF18368"/>
    </source>
</evidence>
<dbReference type="PANTHER" id="PTHR43536:SF1">
    <property type="entry name" value="MANNOSYLGLYCOPROTEIN ENDO-BETA-MANNOSIDASE"/>
    <property type="match status" value="1"/>
</dbReference>
<feature type="domain" description="Exo-beta-D-glucosaminidase Ig-fold" evidence="1">
    <location>
        <begin position="38"/>
        <end position="105"/>
    </location>
</feature>
<reference evidence="2" key="1">
    <citation type="submission" date="2014-09" db="EMBL/GenBank/DDBJ databases">
        <authorList>
            <person name="Magalhaes I.L.F."/>
            <person name="Oliveira U."/>
            <person name="Santos F.R."/>
            <person name="Vidigal T.H.D.A."/>
            <person name="Brescovit A.D."/>
            <person name="Santos A.J."/>
        </authorList>
    </citation>
    <scope>NUCLEOTIDE SEQUENCE</scope>
    <source>
        <tissue evidence="2">Shoot tissue taken approximately 20 cm above the soil surface</tissue>
    </source>
</reference>
<proteinExistence type="predicted"/>
<name>A0A0A9CSP7_ARUDO</name>
<dbReference type="GO" id="GO:0004553">
    <property type="term" value="F:hydrolase activity, hydrolyzing O-glycosyl compounds"/>
    <property type="evidence" value="ECO:0007669"/>
    <property type="project" value="InterPro"/>
</dbReference>
<dbReference type="AlphaFoldDB" id="A0A0A9CSP7"/>